<feature type="compositionally biased region" description="Basic residues" evidence="9">
    <location>
        <begin position="294"/>
        <end position="306"/>
    </location>
</feature>
<gene>
    <name evidence="11" type="ORF">VP1G_08809</name>
</gene>
<dbReference type="Gene3D" id="1.10.510.10">
    <property type="entry name" value="Transferase(Phosphotransferase) domain 1"/>
    <property type="match status" value="1"/>
</dbReference>
<evidence type="ECO:0000256" key="9">
    <source>
        <dbReference type="SAM" id="MobiDB-lite"/>
    </source>
</evidence>
<dbReference type="EMBL" id="KN714783">
    <property type="protein sequence ID" value="KUI61661.1"/>
    <property type="molecule type" value="Genomic_DNA"/>
</dbReference>
<dbReference type="GO" id="GO:0045292">
    <property type="term" value="P:mRNA cis splicing, via spliceosome"/>
    <property type="evidence" value="ECO:0007669"/>
    <property type="project" value="InterPro"/>
</dbReference>
<feature type="binding site" evidence="8">
    <location>
        <position position="534"/>
    </location>
    <ligand>
        <name>ATP</name>
        <dbReference type="ChEBI" id="CHEBI:30616"/>
    </ligand>
</feature>
<organism evidence="11 12">
    <name type="scientific">Cytospora mali</name>
    <name type="common">Apple Valsa canker fungus</name>
    <name type="synonym">Valsa mali</name>
    <dbReference type="NCBI Taxonomy" id="578113"/>
    <lineage>
        <taxon>Eukaryota</taxon>
        <taxon>Fungi</taxon>
        <taxon>Dikarya</taxon>
        <taxon>Ascomycota</taxon>
        <taxon>Pezizomycotina</taxon>
        <taxon>Sordariomycetes</taxon>
        <taxon>Sordariomycetidae</taxon>
        <taxon>Diaporthales</taxon>
        <taxon>Cytosporaceae</taxon>
        <taxon>Cytospora</taxon>
    </lineage>
</organism>
<dbReference type="PANTHER" id="PTHR24058">
    <property type="entry name" value="DUAL SPECIFICITY PROTEIN KINASE"/>
    <property type="match status" value="1"/>
</dbReference>
<evidence type="ECO:0000256" key="7">
    <source>
        <dbReference type="ARBA" id="ARBA00023596"/>
    </source>
</evidence>
<dbReference type="PROSITE" id="PS00107">
    <property type="entry name" value="PROTEIN_KINASE_ATP"/>
    <property type="match status" value="1"/>
</dbReference>
<evidence type="ECO:0000256" key="8">
    <source>
        <dbReference type="PROSITE-ProRule" id="PRU10141"/>
    </source>
</evidence>
<protein>
    <recommendedName>
        <fullName evidence="1">non-specific serine/threonine protein kinase</fullName>
        <ecNumber evidence="1">2.7.11.1</ecNumber>
    </recommendedName>
</protein>
<dbReference type="GO" id="GO:0005524">
    <property type="term" value="F:ATP binding"/>
    <property type="evidence" value="ECO:0007669"/>
    <property type="project" value="UniProtKB-UniRule"/>
</dbReference>
<comment type="similarity">
    <text evidence="7">Belongs to the protein kinase superfamily. CMGC Ser/Thr protein kinase family.</text>
</comment>
<dbReference type="OrthoDB" id="9332038at2759"/>
<feature type="compositionally biased region" description="Basic and acidic residues" evidence="9">
    <location>
        <begin position="8"/>
        <end position="19"/>
    </location>
</feature>
<dbReference type="SMART" id="SM00220">
    <property type="entry name" value="S_TKc"/>
    <property type="match status" value="1"/>
</dbReference>
<evidence type="ECO:0000256" key="4">
    <source>
        <dbReference type="ARBA" id="ARBA00022741"/>
    </source>
</evidence>
<keyword evidence="5 11" id="KW-0418">Kinase</keyword>
<evidence type="ECO:0000313" key="11">
    <source>
        <dbReference type="EMBL" id="KUI61661.1"/>
    </source>
</evidence>
<feature type="compositionally biased region" description="Basic and acidic residues" evidence="9">
    <location>
        <begin position="30"/>
        <end position="50"/>
    </location>
</feature>
<evidence type="ECO:0000256" key="2">
    <source>
        <dbReference type="ARBA" id="ARBA00022527"/>
    </source>
</evidence>
<feature type="domain" description="Protein kinase" evidence="10">
    <location>
        <begin position="505"/>
        <end position="845"/>
    </location>
</feature>
<accession>A0A194VD01</accession>
<keyword evidence="3" id="KW-0808">Transferase</keyword>
<feature type="compositionally biased region" description="Basic and acidic residues" evidence="9">
    <location>
        <begin position="412"/>
        <end position="435"/>
    </location>
</feature>
<feature type="compositionally biased region" description="Basic and acidic residues" evidence="9">
    <location>
        <begin position="111"/>
        <end position="146"/>
    </location>
</feature>
<dbReference type="InterPro" id="IPR008271">
    <property type="entry name" value="Ser/Thr_kinase_AS"/>
</dbReference>
<evidence type="ECO:0000259" key="10">
    <source>
        <dbReference type="PROSITE" id="PS50011"/>
    </source>
</evidence>
<evidence type="ECO:0000256" key="3">
    <source>
        <dbReference type="ARBA" id="ARBA00022679"/>
    </source>
</evidence>
<proteinExistence type="inferred from homology"/>
<name>A0A194VD01_CYTMA</name>
<feature type="region of interest" description="Disordered" evidence="9">
    <location>
        <begin position="460"/>
        <end position="481"/>
    </location>
</feature>
<dbReference type="STRING" id="694573.A0A194VD01"/>
<evidence type="ECO:0000256" key="1">
    <source>
        <dbReference type="ARBA" id="ARBA00012513"/>
    </source>
</evidence>
<dbReference type="Pfam" id="PF00069">
    <property type="entry name" value="Pkinase"/>
    <property type="match status" value="1"/>
</dbReference>
<dbReference type="AlphaFoldDB" id="A0A194VD01"/>
<dbReference type="InterPro" id="IPR011009">
    <property type="entry name" value="Kinase-like_dom_sf"/>
</dbReference>
<dbReference type="Proteomes" id="UP000078576">
    <property type="component" value="Unassembled WGS sequence"/>
</dbReference>
<dbReference type="PANTHER" id="PTHR24058:SF103">
    <property type="entry name" value="SERINE_THREONINE-PROTEIN KINASE PRP4 HOMOLOG"/>
    <property type="match status" value="1"/>
</dbReference>
<dbReference type="PROSITE" id="PS50011">
    <property type="entry name" value="PROTEIN_KINASE_DOM"/>
    <property type="match status" value="1"/>
</dbReference>
<dbReference type="GO" id="GO:0004674">
    <property type="term" value="F:protein serine/threonine kinase activity"/>
    <property type="evidence" value="ECO:0007669"/>
    <property type="project" value="UniProtKB-KW"/>
</dbReference>
<keyword evidence="2" id="KW-0723">Serine/threonine-protein kinase</keyword>
<feature type="compositionally biased region" description="Basic and acidic residues" evidence="9">
    <location>
        <begin position="201"/>
        <end position="238"/>
    </location>
</feature>
<dbReference type="SUPFAM" id="SSF56112">
    <property type="entry name" value="Protein kinase-like (PK-like)"/>
    <property type="match status" value="1"/>
</dbReference>
<feature type="compositionally biased region" description="Basic and acidic residues" evidence="9">
    <location>
        <begin position="63"/>
        <end position="101"/>
    </location>
</feature>
<feature type="region of interest" description="Disordered" evidence="9">
    <location>
        <begin position="260"/>
        <end position="441"/>
    </location>
</feature>
<dbReference type="EC" id="2.7.11.1" evidence="1"/>
<evidence type="ECO:0000256" key="6">
    <source>
        <dbReference type="ARBA" id="ARBA00022840"/>
    </source>
</evidence>
<dbReference type="InterPro" id="IPR017441">
    <property type="entry name" value="Protein_kinase_ATP_BS"/>
</dbReference>
<dbReference type="CDD" id="cd14135">
    <property type="entry name" value="STKc_PRP4"/>
    <property type="match status" value="1"/>
</dbReference>
<evidence type="ECO:0000313" key="12">
    <source>
        <dbReference type="Proteomes" id="UP000078576"/>
    </source>
</evidence>
<dbReference type="InterPro" id="IPR050494">
    <property type="entry name" value="Ser_Thr_dual-spec_kinase"/>
</dbReference>
<keyword evidence="4 8" id="KW-0547">Nucleotide-binding</keyword>
<keyword evidence="12" id="KW-1185">Reference proteome</keyword>
<sequence>MSSSSDEGEIRENGVEDSKASTLPKLEGNGVDRQDRSRNRNPRSPDHGDYPSRQPLSPRGYKRPRDDDRETYNRNGRRSSDPRRFRVHYEDVPPSRNRNVDDDSNPTSSRGRYEDLDHPSGTRYYDPRDRPSATGRYDDRDRDSRRAEKRPRTRSPSPYRSGRGGGKGRNGRGRGDAGRSGRTQPDEQAGFNKHGAQTVKSVRDNTAFKRFPDAEAKDFSKDVAKSDQGATDKRMADKTSRLHIKCGTHSHRILGQQLMLSSEFQGTPKESAPEPDQDWEEAKPLDEEAEIERRRRRREALLRKSRASTPLLVQAVQANKHEPTTEASSEVMTPQRTPRTPASDAASPAERAPGSLSPDALAIADDRQLINTHGEIKVDEEDGPSAADYDPTADMREDERRDEMRNGNVGLHGEELHEPVTSHDTDEPMKTTEADHPDDDDDDFDMFAEDFDEEKLVAPRAAPKAKAPTEDPIALQGGKGGGILDDDDKDGYYKFRPSEILNGRYQIQSSLGKGMFSGVARAVDITNKKLVAIKIMRNNDALKKGGFTEIAILQKLNSADPENKKHVIKFERSFEHKGHLCMAFENLSLNLREVLKKFGNNVGINLHATKAYAYQIFLALAHMRKCSIIHADLKPDNILVSTHTPKRQHGNSLLTVLQVNEQRNVLKICDLGTAIDRSDAATAHNEITPYLVSRFYRAPEIILGMPYEYAIDMWSIGCTLYELYTGKILFTGDSNNQMLRAIIEIRGKLSPKLYRRGQLWQMHFDDMGNFISQERDKILGNTTVRILPVVKPTRDLRTRLMVASSGMDEAEAKHLNHFHDLLDRCLTVNPEKRITPAEALKHPFFQEKIGASTRR</sequence>
<evidence type="ECO:0000256" key="5">
    <source>
        <dbReference type="ARBA" id="ARBA00022777"/>
    </source>
</evidence>
<feature type="compositionally biased region" description="Basic and acidic residues" evidence="9">
    <location>
        <begin position="393"/>
        <end position="405"/>
    </location>
</feature>
<dbReference type="InterPro" id="IPR044092">
    <property type="entry name" value="STKc_PRP4"/>
</dbReference>
<dbReference type="PROSITE" id="PS00108">
    <property type="entry name" value="PROTEIN_KINASE_ST"/>
    <property type="match status" value="1"/>
</dbReference>
<reference evidence="12" key="1">
    <citation type="submission" date="2014-12" db="EMBL/GenBank/DDBJ databases">
        <title>Genome Sequence of Valsa Canker Pathogens Uncovers a Specific Adaption of Colonization on Woody Bark.</title>
        <authorList>
            <person name="Yin Z."/>
            <person name="Liu H."/>
            <person name="Gao X."/>
            <person name="Li Z."/>
            <person name="Song N."/>
            <person name="Ke X."/>
            <person name="Dai Q."/>
            <person name="Wu Y."/>
            <person name="Sun Y."/>
            <person name="Xu J.-R."/>
            <person name="Kang Z.K."/>
            <person name="Wang L."/>
            <person name="Huang L."/>
        </authorList>
    </citation>
    <scope>NUCLEOTIDE SEQUENCE [LARGE SCALE GENOMIC DNA]</scope>
    <source>
        <strain evidence="12">SXYL134</strain>
    </source>
</reference>
<dbReference type="InterPro" id="IPR000719">
    <property type="entry name" value="Prot_kinase_dom"/>
</dbReference>
<feature type="compositionally biased region" description="Polar residues" evidence="9">
    <location>
        <begin position="325"/>
        <end position="340"/>
    </location>
</feature>
<keyword evidence="6 8" id="KW-0067">ATP-binding</keyword>
<feature type="region of interest" description="Disordered" evidence="9">
    <location>
        <begin position="1"/>
        <end position="238"/>
    </location>
</feature>
<dbReference type="Gene3D" id="3.30.200.20">
    <property type="entry name" value="Phosphorylase Kinase, domain 1"/>
    <property type="match status" value="1"/>
</dbReference>